<proteinExistence type="predicted"/>
<dbReference type="AlphaFoldDB" id="A0A0F9G976"/>
<gene>
    <name evidence="1" type="ORF">LCGC14_2211990</name>
</gene>
<reference evidence="1" key="1">
    <citation type="journal article" date="2015" name="Nature">
        <title>Complex archaea that bridge the gap between prokaryotes and eukaryotes.</title>
        <authorList>
            <person name="Spang A."/>
            <person name="Saw J.H."/>
            <person name="Jorgensen S.L."/>
            <person name="Zaremba-Niedzwiedzka K."/>
            <person name="Martijn J."/>
            <person name="Lind A.E."/>
            <person name="van Eijk R."/>
            <person name="Schleper C."/>
            <person name="Guy L."/>
            <person name="Ettema T.J."/>
        </authorList>
    </citation>
    <scope>NUCLEOTIDE SEQUENCE</scope>
</reference>
<organism evidence="1">
    <name type="scientific">marine sediment metagenome</name>
    <dbReference type="NCBI Taxonomy" id="412755"/>
    <lineage>
        <taxon>unclassified sequences</taxon>
        <taxon>metagenomes</taxon>
        <taxon>ecological metagenomes</taxon>
    </lineage>
</organism>
<protein>
    <submittedName>
        <fullName evidence="1">Uncharacterized protein</fullName>
    </submittedName>
</protein>
<dbReference type="EMBL" id="LAZR01029373">
    <property type="protein sequence ID" value="KKL59772.1"/>
    <property type="molecule type" value="Genomic_DNA"/>
</dbReference>
<accession>A0A0F9G976</accession>
<name>A0A0F9G976_9ZZZZ</name>
<sequence length="79" mass="9048">MKYWTIRGVLSSGEEPTSPFDAETIEEVQEQIKLDNSYDDKRVEAVGADWVVAREINSGKVFFHNEAPELLEEYTEPVN</sequence>
<comment type="caution">
    <text evidence="1">The sequence shown here is derived from an EMBL/GenBank/DDBJ whole genome shotgun (WGS) entry which is preliminary data.</text>
</comment>
<evidence type="ECO:0000313" key="1">
    <source>
        <dbReference type="EMBL" id="KKL59772.1"/>
    </source>
</evidence>